<name>A0ABQ0EAB0_9BACT</name>
<gene>
    <name evidence="1" type="ORF">Defa_19980</name>
</gene>
<dbReference type="Proteomes" id="UP001628192">
    <property type="component" value="Unassembled WGS sequence"/>
</dbReference>
<dbReference type="EMBL" id="BAAFSG010000001">
    <property type="protein sequence ID" value="GAB1254511.1"/>
    <property type="molecule type" value="Genomic_DNA"/>
</dbReference>
<accession>A0ABQ0EAB0</accession>
<evidence type="ECO:0000313" key="2">
    <source>
        <dbReference type="Proteomes" id="UP001628192"/>
    </source>
</evidence>
<evidence type="ECO:0000313" key="1">
    <source>
        <dbReference type="EMBL" id="GAB1254511.1"/>
    </source>
</evidence>
<keyword evidence="2" id="KW-1185">Reference proteome</keyword>
<sequence>MPAEDMAPLATKRWRVCQSCEKKINVGDESLEIHRWKRPETDYEESRFGDEVPLTTLYLCAHCAEIAMNLNDQFFCFSYADNMDDLLHEYWEMTGFDPNKYKARGA</sequence>
<comment type="caution">
    <text evidence="1">The sequence shown here is derived from an EMBL/GenBank/DDBJ whole genome shotgun (WGS) entry which is preliminary data.</text>
</comment>
<proteinExistence type="predicted"/>
<reference evidence="1 2" key="1">
    <citation type="journal article" date="2025" name="Int. J. Syst. Evol. Microbiol.">
        <title>Desulfovibrio falkowii sp. nov., Porphyromonas miyakawae sp. nov., Mediterraneibacter flintii sp. nov. and Owariibacterium komagatae gen. nov., sp. nov., isolated from human faeces.</title>
        <authorList>
            <person name="Hamaguchi T."/>
            <person name="Ohara M."/>
            <person name="Hisatomi A."/>
            <person name="Sekiguchi K."/>
            <person name="Takeda J.I."/>
            <person name="Ueyama J."/>
            <person name="Ito M."/>
            <person name="Nishiwaki H."/>
            <person name="Ogi T."/>
            <person name="Hirayama M."/>
            <person name="Ohkuma M."/>
            <person name="Sakamoto M."/>
            <person name="Ohno K."/>
        </authorList>
    </citation>
    <scope>NUCLEOTIDE SEQUENCE [LARGE SCALE GENOMIC DNA]</scope>
    <source>
        <strain evidence="1 2">13CB8C</strain>
    </source>
</reference>
<organism evidence="1 2">
    <name type="scientific">Desulfovibrio falkowii</name>
    <dbReference type="NCBI Taxonomy" id="3136602"/>
    <lineage>
        <taxon>Bacteria</taxon>
        <taxon>Pseudomonadati</taxon>
        <taxon>Thermodesulfobacteriota</taxon>
        <taxon>Desulfovibrionia</taxon>
        <taxon>Desulfovibrionales</taxon>
        <taxon>Desulfovibrionaceae</taxon>
        <taxon>Desulfovibrio</taxon>
    </lineage>
</organism>
<protein>
    <submittedName>
        <fullName evidence="1">Uncharacterized protein</fullName>
    </submittedName>
</protein>